<organism evidence="1 2">
    <name type="scientific">Mesorhizobium huakuii</name>
    <dbReference type="NCBI Taxonomy" id="28104"/>
    <lineage>
        <taxon>Bacteria</taxon>
        <taxon>Pseudomonadati</taxon>
        <taxon>Pseudomonadota</taxon>
        <taxon>Alphaproteobacteria</taxon>
        <taxon>Hyphomicrobiales</taxon>
        <taxon>Phyllobacteriaceae</taxon>
        <taxon>Mesorhizobium</taxon>
    </lineage>
</organism>
<dbReference type="RefSeq" id="WP_183464451.1">
    <property type="nucleotide sequence ID" value="NZ_CP050296.1"/>
</dbReference>
<evidence type="ECO:0000313" key="2">
    <source>
        <dbReference type="Proteomes" id="UP000515465"/>
    </source>
</evidence>
<name>A0A7G6ST23_9HYPH</name>
<protein>
    <submittedName>
        <fullName evidence="1">Uncharacterized protein</fullName>
    </submittedName>
</protein>
<sequence length="413" mass="44797">MFVGVMIAVVLQGCSNADRQYFDSGIGTELGYSTLPKQTTSQNDYVRYICQQAGSVNCAVDWNTFVQAGMNDIDERCDGYLAWLDARRRSNGAVLDQISDTQTATEAVLIATKAGSLAISLVGTALGFARETFNNVNSRLLMEVNHSTVQSIVLSNQTRFRDDLRTKSIGTRPQAVYALRQYLRICMPFTIETEINNTLTTYAQGGTDALDNTSPLVDTAVIGAPMAPAGKVEPRPTKVPPTGPQYAIILANPKTAFSEPYIKGVLGKLCAPSAEQAKPTAKTAARIIAYQQWLKARSDASTKLTGKLTDGEMTIANGYVSCNPNKQTKFANFYEKETYPEGVTDVIVLINRALPEGSRLPAGADQQAVRAKIPQARKAVEKNLTLTDPQLSDQLTTDFILALSKLPPLPGEE</sequence>
<dbReference type="EMBL" id="CP050296">
    <property type="protein sequence ID" value="QND57655.1"/>
    <property type="molecule type" value="Genomic_DNA"/>
</dbReference>
<reference evidence="2" key="1">
    <citation type="journal article" date="2020" name="Mol. Plant Microbe">
        <title>Rhizobial microsymbionts of the narrowly endemic Oxytropis species growing in Kamchatka are characterized by significant genetic diversity and possess a set of genes that are associated with T3SS and T6SS secretion systems and can affect the development of symbiosis.</title>
        <authorList>
            <person name="Safronova V."/>
            <person name="Guro P."/>
            <person name="Sazanova A."/>
            <person name="Kuznetsova I."/>
            <person name="Belimov A."/>
            <person name="Yakubov V."/>
            <person name="Chirak E."/>
            <person name="Afonin A."/>
            <person name="Gogolev Y."/>
            <person name="Andronov E."/>
            <person name="Tikhonovich I."/>
        </authorList>
    </citation>
    <scope>NUCLEOTIDE SEQUENCE [LARGE SCALE GENOMIC DNA]</scope>
    <source>
        <strain evidence="2">583</strain>
    </source>
</reference>
<gene>
    <name evidence="1" type="ORF">HB778_14325</name>
</gene>
<accession>A0A7G6ST23</accession>
<proteinExistence type="predicted"/>
<dbReference type="Proteomes" id="UP000515465">
    <property type="component" value="Chromosome"/>
</dbReference>
<evidence type="ECO:0000313" key="1">
    <source>
        <dbReference type="EMBL" id="QND57655.1"/>
    </source>
</evidence>
<dbReference type="AlphaFoldDB" id="A0A7G6ST23"/>